<evidence type="ECO:0000313" key="3">
    <source>
        <dbReference type="EMBL" id="PPA78108.1"/>
    </source>
</evidence>
<dbReference type="Pfam" id="PF03401">
    <property type="entry name" value="TctC"/>
    <property type="match status" value="1"/>
</dbReference>
<dbReference type="Gene3D" id="3.40.190.150">
    <property type="entry name" value="Bordetella uptake gene, domain 1"/>
    <property type="match status" value="1"/>
</dbReference>
<dbReference type="InterPro" id="IPR005064">
    <property type="entry name" value="BUG"/>
</dbReference>
<feature type="signal peptide" evidence="2">
    <location>
        <begin position="1"/>
        <end position="24"/>
    </location>
</feature>
<dbReference type="InterPro" id="IPR042100">
    <property type="entry name" value="Bug_dom1"/>
</dbReference>
<gene>
    <name evidence="3" type="ORF">C4E15_02150</name>
</gene>
<dbReference type="CDD" id="cd13578">
    <property type="entry name" value="PBP2_Bug27"/>
    <property type="match status" value="1"/>
</dbReference>
<keyword evidence="2" id="KW-0732">Signal</keyword>
<name>A0A2S5GYM2_9BURK</name>
<sequence length="333" mass="34302">MNTPLPALRRLAVAALLAASTLGAASFAASSDTASAYPERPLRIIVPFAAGGATDVIARTVAQSMSTRLGQPVVVENKAGANGNIGAVMAARAEPDGYTLLMATSSHAINSTLYHKLDYSLTGDFAGLSNLASVPLLLVVNPSVPAKTPEELAAYAKASGNRVNYASGGTGTASHLAGAQFNSLAGAQMTHVPYKGGSQALNDLMGGQVQIMFANLPEVLSQVQAGRLRPIAVTGKQRHAALPDVPAFSETSYPAMNARSWFGLFVPAATPAPVVEKLSQAITQGVADPAVQDKLKGLGADPVGDGHAAFQQYVNQEVDRWSVLVKQSGATAD</sequence>
<dbReference type="EMBL" id="PREU01000001">
    <property type="protein sequence ID" value="PPA78108.1"/>
    <property type="molecule type" value="Genomic_DNA"/>
</dbReference>
<dbReference type="AlphaFoldDB" id="A0A2S5GYM2"/>
<dbReference type="PANTHER" id="PTHR42928">
    <property type="entry name" value="TRICARBOXYLATE-BINDING PROTEIN"/>
    <property type="match status" value="1"/>
</dbReference>
<dbReference type="SUPFAM" id="SSF53850">
    <property type="entry name" value="Periplasmic binding protein-like II"/>
    <property type="match status" value="1"/>
</dbReference>
<evidence type="ECO:0000256" key="1">
    <source>
        <dbReference type="ARBA" id="ARBA00006987"/>
    </source>
</evidence>
<reference evidence="3 4" key="1">
    <citation type="submission" date="2018-02" db="EMBL/GenBank/DDBJ databases">
        <title>Draft Genome of Achromobacter spanius stain 6.</title>
        <authorList>
            <person name="Gunasekera T.S."/>
            <person name="Radwan O."/>
            <person name="Ruiz O.N."/>
        </authorList>
    </citation>
    <scope>NUCLEOTIDE SEQUENCE [LARGE SCALE GENOMIC DNA]</scope>
    <source>
        <strain evidence="3 4">6</strain>
    </source>
</reference>
<dbReference type="Proteomes" id="UP000239990">
    <property type="component" value="Unassembled WGS sequence"/>
</dbReference>
<comment type="caution">
    <text evidence="3">The sequence shown here is derived from an EMBL/GenBank/DDBJ whole genome shotgun (WGS) entry which is preliminary data.</text>
</comment>
<dbReference type="OrthoDB" id="8631676at2"/>
<comment type="similarity">
    <text evidence="1">Belongs to the UPF0065 (bug) family.</text>
</comment>
<proteinExistence type="inferred from homology"/>
<feature type="chain" id="PRO_5015608813" evidence="2">
    <location>
        <begin position="25"/>
        <end position="333"/>
    </location>
</feature>
<dbReference type="Gene3D" id="3.40.190.10">
    <property type="entry name" value="Periplasmic binding protein-like II"/>
    <property type="match status" value="1"/>
</dbReference>
<dbReference type="RefSeq" id="WP_104142052.1">
    <property type="nucleotide sequence ID" value="NZ_PREU01000001.1"/>
</dbReference>
<evidence type="ECO:0000313" key="4">
    <source>
        <dbReference type="Proteomes" id="UP000239990"/>
    </source>
</evidence>
<organism evidence="3 4">
    <name type="scientific">Achromobacter spanius</name>
    <dbReference type="NCBI Taxonomy" id="217203"/>
    <lineage>
        <taxon>Bacteria</taxon>
        <taxon>Pseudomonadati</taxon>
        <taxon>Pseudomonadota</taxon>
        <taxon>Betaproteobacteria</taxon>
        <taxon>Burkholderiales</taxon>
        <taxon>Alcaligenaceae</taxon>
        <taxon>Achromobacter</taxon>
    </lineage>
</organism>
<dbReference type="PIRSF" id="PIRSF017082">
    <property type="entry name" value="YflP"/>
    <property type="match status" value="1"/>
</dbReference>
<dbReference type="PANTHER" id="PTHR42928:SF5">
    <property type="entry name" value="BLR1237 PROTEIN"/>
    <property type="match status" value="1"/>
</dbReference>
<protein>
    <submittedName>
        <fullName evidence="3">MFS transporter</fullName>
    </submittedName>
</protein>
<evidence type="ECO:0000256" key="2">
    <source>
        <dbReference type="SAM" id="SignalP"/>
    </source>
</evidence>
<accession>A0A2S5GYM2</accession>